<dbReference type="PANTHER" id="PTHR46796">
    <property type="entry name" value="HTH-TYPE TRANSCRIPTIONAL ACTIVATOR RHAS-RELATED"/>
    <property type="match status" value="1"/>
</dbReference>
<dbReference type="PANTHER" id="PTHR46796:SF13">
    <property type="entry name" value="HTH-TYPE TRANSCRIPTIONAL ACTIVATOR RHAS"/>
    <property type="match status" value="1"/>
</dbReference>
<dbReference type="GO" id="GO:0003700">
    <property type="term" value="F:DNA-binding transcription factor activity"/>
    <property type="evidence" value="ECO:0007669"/>
    <property type="project" value="InterPro"/>
</dbReference>
<evidence type="ECO:0000259" key="5">
    <source>
        <dbReference type="PROSITE" id="PS01124"/>
    </source>
</evidence>
<dbReference type="Gene3D" id="1.10.10.60">
    <property type="entry name" value="Homeodomain-like"/>
    <property type="match status" value="1"/>
</dbReference>
<gene>
    <name evidence="6" type="ORF">JIN85_12625</name>
</gene>
<keyword evidence="3" id="KW-0238">DNA-binding</keyword>
<keyword evidence="1" id="KW-0963">Cytoplasm</keyword>
<dbReference type="Proteomes" id="UP000603141">
    <property type="component" value="Unassembled WGS sequence"/>
</dbReference>
<sequence>MGESIVIGKRTKEIVKGYSQELTSIGLMAAGKTTAHAPYQIIRDQLKGGHLIATVAGQGEFLIQDQWCKSTAGSVFIAPPGAAESFRPAKGKSWTFCWLHTYPAFFHDFEPTTCGLFDADITLFCHAIEGFIHSSLSEDYASTAAPWADLIRIYAQRFMHAQRGQTRLDKLWAAVAMDPGKAWDVEALCRIAAVSREQLRVFSRRETGRSPMQQVTHLRMLRAIELLQTCYYKLEVVAELVGYDNAFAFSNAFLKSTGKRPSAYRSIQ</sequence>
<dbReference type="Pfam" id="PF12833">
    <property type="entry name" value="HTH_18"/>
    <property type="match status" value="1"/>
</dbReference>
<accession>A0A934SDK0</accession>
<dbReference type="EMBL" id="JAENIJ010000019">
    <property type="protein sequence ID" value="MBK1883263.1"/>
    <property type="molecule type" value="Genomic_DNA"/>
</dbReference>
<dbReference type="PROSITE" id="PS01124">
    <property type="entry name" value="HTH_ARAC_FAMILY_2"/>
    <property type="match status" value="1"/>
</dbReference>
<dbReference type="GO" id="GO:0043565">
    <property type="term" value="F:sequence-specific DNA binding"/>
    <property type="evidence" value="ECO:0007669"/>
    <property type="project" value="InterPro"/>
</dbReference>
<dbReference type="SUPFAM" id="SSF51215">
    <property type="entry name" value="Regulatory protein AraC"/>
    <property type="match status" value="1"/>
</dbReference>
<feature type="domain" description="HTH araC/xylS-type" evidence="5">
    <location>
        <begin position="169"/>
        <end position="267"/>
    </location>
</feature>
<dbReference type="SMART" id="SM00342">
    <property type="entry name" value="HTH_ARAC"/>
    <property type="match status" value="1"/>
</dbReference>
<protein>
    <submittedName>
        <fullName evidence="6">AraC family transcriptional regulator</fullName>
    </submittedName>
</protein>
<dbReference type="AlphaFoldDB" id="A0A934SDK0"/>
<evidence type="ECO:0000313" key="7">
    <source>
        <dbReference type="Proteomes" id="UP000603141"/>
    </source>
</evidence>
<keyword evidence="2" id="KW-0805">Transcription regulation</keyword>
<dbReference type="InterPro" id="IPR009057">
    <property type="entry name" value="Homeodomain-like_sf"/>
</dbReference>
<dbReference type="InterPro" id="IPR018060">
    <property type="entry name" value="HTH_AraC"/>
</dbReference>
<dbReference type="SUPFAM" id="SSF46689">
    <property type="entry name" value="Homeodomain-like"/>
    <property type="match status" value="1"/>
</dbReference>
<organism evidence="6 7">
    <name type="scientific">Luteolibacter pohnpeiensis</name>
    <dbReference type="NCBI Taxonomy" id="454153"/>
    <lineage>
        <taxon>Bacteria</taxon>
        <taxon>Pseudomonadati</taxon>
        <taxon>Verrucomicrobiota</taxon>
        <taxon>Verrucomicrobiia</taxon>
        <taxon>Verrucomicrobiales</taxon>
        <taxon>Verrucomicrobiaceae</taxon>
        <taxon>Luteolibacter</taxon>
    </lineage>
</organism>
<dbReference type="InterPro" id="IPR037923">
    <property type="entry name" value="HTH-like"/>
</dbReference>
<evidence type="ECO:0000256" key="1">
    <source>
        <dbReference type="ARBA" id="ARBA00022490"/>
    </source>
</evidence>
<keyword evidence="7" id="KW-1185">Reference proteome</keyword>
<keyword evidence="4" id="KW-0804">Transcription</keyword>
<dbReference type="InterPro" id="IPR050204">
    <property type="entry name" value="AraC_XylS_family_regulators"/>
</dbReference>
<name>A0A934SDK0_9BACT</name>
<dbReference type="Gene3D" id="2.60.120.280">
    <property type="entry name" value="Regulatory protein AraC"/>
    <property type="match status" value="1"/>
</dbReference>
<evidence type="ECO:0000313" key="6">
    <source>
        <dbReference type="EMBL" id="MBK1883263.1"/>
    </source>
</evidence>
<evidence type="ECO:0000256" key="3">
    <source>
        <dbReference type="ARBA" id="ARBA00023125"/>
    </source>
</evidence>
<comment type="caution">
    <text evidence="6">The sequence shown here is derived from an EMBL/GenBank/DDBJ whole genome shotgun (WGS) entry which is preliminary data.</text>
</comment>
<evidence type="ECO:0000256" key="4">
    <source>
        <dbReference type="ARBA" id="ARBA00023163"/>
    </source>
</evidence>
<dbReference type="Pfam" id="PF02311">
    <property type="entry name" value="AraC_binding"/>
    <property type="match status" value="1"/>
</dbReference>
<reference evidence="6" key="1">
    <citation type="submission" date="2021-01" db="EMBL/GenBank/DDBJ databases">
        <title>Modified the classification status of verrucomicrobia.</title>
        <authorList>
            <person name="Feng X."/>
        </authorList>
    </citation>
    <scope>NUCLEOTIDE SEQUENCE</scope>
    <source>
        <strain evidence="6">KCTC 22041</strain>
    </source>
</reference>
<proteinExistence type="predicted"/>
<dbReference type="InterPro" id="IPR003313">
    <property type="entry name" value="AraC-bd"/>
</dbReference>
<dbReference type="RefSeq" id="WP_200271208.1">
    <property type="nucleotide sequence ID" value="NZ_JAENIJ010000019.1"/>
</dbReference>
<evidence type="ECO:0000256" key="2">
    <source>
        <dbReference type="ARBA" id="ARBA00023015"/>
    </source>
</evidence>